<evidence type="ECO:0000313" key="2">
    <source>
        <dbReference type="EMBL" id="BAE26647.1"/>
    </source>
</evidence>
<reference evidence="2" key="6">
    <citation type="submission" date="2004-03" db="EMBL/GenBank/DDBJ databases">
        <authorList>
            <person name="Arakawa T."/>
            <person name="Carninci P."/>
            <person name="Fukuda S."/>
            <person name="Hashizume W."/>
            <person name="Hayashida K."/>
            <person name="Hori F."/>
            <person name="Iida J."/>
            <person name="Imamura K."/>
            <person name="Imotani K."/>
            <person name="Itoh M."/>
            <person name="Kanagawa S."/>
            <person name="Kawai J."/>
            <person name="Kojima M."/>
            <person name="Konno H."/>
            <person name="Murata M."/>
            <person name="Nakamura M."/>
            <person name="Ninomiya N."/>
            <person name="Nishiyori H."/>
            <person name="Nomura K."/>
            <person name="Ohno M."/>
            <person name="Sakazume N."/>
            <person name="Sano H."/>
            <person name="Sasaki D."/>
            <person name="Shibata K."/>
            <person name="Shiraki T."/>
            <person name="Tagami M."/>
            <person name="Tagami Y."/>
            <person name="Waki K."/>
            <person name="Watahiki A."/>
            <person name="Muramatsu M."/>
            <person name="Hayashizaki Y."/>
        </authorList>
    </citation>
    <scope>NUCLEOTIDE SEQUENCE</scope>
    <source>
        <strain evidence="2">C57BL/6J</strain>
    </source>
</reference>
<protein>
    <submittedName>
        <fullName evidence="2">Uncharacterized protein</fullName>
    </submittedName>
</protein>
<proteinExistence type="evidence at transcript level"/>
<dbReference type="OrthoDB" id="10315311at2759"/>
<reference evidence="2" key="3">
    <citation type="journal article" date="2000" name="Genome Res.">
        <title>RIKEN integrated sequence analysis (RISA) system--384-format sequencing pipeline with 384 multicapillary sequencer.</title>
        <authorList>
            <person name="Shibata K."/>
            <person name="Itoh M."/>
            <person name="Aizawa K."/>
            <person name="Nagaoka S."/>
            <person name="Sasaki N."/>
            <person name="Carninci P."/>
            <person name="Konno H."/>
            <person name="Akiyama J."/>
            <person name="Nishi K."/>
            <person name="Kitsunai T."/>
            <person name="Tashiro H."/>
            <person name="Itoh M."/>
            <person name="Sumi N."/>
            <person name="Ishii Y."/>
            <person name="Nakamura S."/>
            <person name="Hazama M."/>
            <person name="Nishine T."/>
            <person name="Harada A."/>
            <person name="Yamamoto R."/>
            <person name="Matsumoto H."/>
            <person name="Sakaguchi S."/>
            <person name="Ikegami T."/>
            <person name="Kashiwagi K."/>
            <person name="Fujiwake S."/>
            <person name="Inoue K."/>
            <person name="Togawa Y."/>
            <person name="Izawa M."/>
            <person name="Ohara E."/>
            <person name="Watahiki M."/>
            <person name="Yoneda Y."/>
            <person name="Ishikawa T."/>
            <person name="Ozawa K."/>
            <person name="Tanaka T."/>
            <person name="Matsuura S."/>
            <person name="Kawai J."/>
            <person name="Okazaki Y."/>
            <person name="Muramatsu M."/>
            <person name="Inoue Y."/>
            <person name="Kira A."/>
            <person name="Hayashizaki Y."/>
        </authorList>
    </citation>
    <scope>NUCLEOTIDE SEQUENCE</scope>
    <source>
        <strain evidence="2">C57BL/6J</strain>
    </source>
</reference>
<dbReference type="MGI" id="MGI:1915436">
    <property type="gene designation" value="4632427E13Rik"/>
</dbReference>
<reference evidence="2" key="8">
    <citation type="journal article" date="2005" name="Science">
        <title>Antisense Transcription in the Mammalian Transcriptome.</title>
        <authorList>
            <consortium name="RIKEN Genome Exploration Research Group and Genome Science Group (Genome Network Project Core Group) and the FANTOM Consortium"/>
        </authorList>
    </citation>
    <scope>NUCLEOTIDE SEQUENCE</scope>
    <source>
        <strain evidence="2">C57BL/6J</strain>
    </source>
</reference>
<reference evidence="2" key="5">
    <citation type="journal article" date="2002" name="Nature">
        <title>Analysis of the mouse transcriptome based on functional annotation of 60,770 full-length cDNAs.</title>
        <authorList>
            <consortium name="The FANTOM Consortium and the RIKEN Genome Exploration Research Group Phase I and II Team"/>
        </authorList>
    </citation>
    <scope>NUCLEOTIDE SEQUENCE</scope>
    <source>
        <strain evidence="2">C57BL/6J</strain>
    </source>
</reference>
<organism evidence="2">
    <name type="scientific">Mus musculus</name>
    <name type="common">Mouse</name>
    <dbReference type="NCBI Taxonomy" id="10090"/>
    <lineage>
        <taxon>Eukaryota</taxon>
        <taxon>Metazoa</taxon>
        <taxon>Chordata</taxon>
        <taxon>Craniata</taxon>
        <taxon>Vertebrata</taxon>
        <taxon>Euteleostomi</taxon>
        <taxon>Mammalia</taxon>
        <taxon>Eutheria</taxon>
        <taxon>Euarchontoglires</taxon>
        <taxon>Glires</taxon>
        <taxon>Rodentia</taxon>
        <taxon>Myomorpha</taxon>
        <taxon>Muroidea</taxon>
        <taxon>Muridae</taxon>
        <taxon>Murinae</taxon>
        <taxon>Mus</taxon>
        <taxon>Mus</taxon>
    </lineage>
</organism>
<accession>Q3UL04</accession>
<name>Q3UL04_MOUSE</name>
<dbReference type="AGR" id="MGI:1915436"/>
<reference evidence="2" key="2">
    <citation type="journal article" date="2000" name="Genome Res.">
        <title>Normalization and subtraction of cap-trapper-selected cDNAs to prepare full-length cDNA libraries for rapid discovery of new genes.</title>
        <authorList>
            <person name="Carninci P."/>
            <person name="Shibata Y."/>
            <person name="Hayatsu N."/>
            <person name="Sugahara Y."/>
            <person name="Shibata K."/>
            <person name="Itoh M."/>
            <person name="Konno H."/>
            <person name="Okazaki Y."/>
            <person name="Muramatsu M."/>
            <person name="Hayashizaki Y."/>
        </authorList>
    </citation>
    <scope>NUCLEOTIDE SEQUENCE</scope>
    <source>
        <strain evidence="2">C57BL/6J</strain>
    </source>
</reference>
<evidence type="ECO:0000256" key="1">
    <source>
        <dbReference type="SAM" id="MobiDB-lite"/>
    </source>
</evidence>
<reference evidence="2" key="1">
    <citation type="journal article" date="1999" name="Methods Enzymol.">
        <title>High-efficiency full-length cDNA cloning.</title>
        <authorList>
            <person name="Carninci P."/>
            <person name="Hayashizaki Y."/>
        </authorList>
    </citation>
    <scope>NUCLEOTIDE SEQUENCE</scope>
    <source>
        <strain evidence="2">C57BL/6J</strain>
    </source>
</reference>
<reference evidence="2" key="7">
    <citation type="journal article" date="2005" name="Science">
        <title>The Transcriptional Landscape of the Mammalian Genome.</title>
        <authorList>
            <consortium name="The FANTOM Consortium"/>
            <consortium name="Riken Genome Exploration Research Group and Genome Science Group (Genome Network Project Core Group)"/>
        </authorList>
    </citation>
    <scope>NUCLEOTIDE SEQUENCE</scope>
    <source>
        <strain evidence="2">C57BL/6J</strain>
    </source>
</reference>
<reference evidence="2" key="4">
    <citation type="journal article" date="2001" name="Nature">
        <title>Functional annotation of a full-length mouse cDNA collection.</title>
        <authorList>
            <consortium name="The RIKEN Genome Exploration Research Group Phase II Team and the FANTOM Consortium"/>
        </authorList>
    </citation>
    <scope>NUCLEOTIDE SEQUENCE</scope>
    <source>
        <strain evidence="2">C57BL/6J</strain>
    </source>
</reference>
<gene>
    <name evidence="3" type="primary">4632427E13Rik</name>
</gene>
<evidence type="ECO:0000313" key="3">
    <source>
        <dbReference type="MGI" id="MGI:1915436"/>
    </source>
</evidence>
<feature type="region of interest" description="Disordered" evidence="1">
    <location>
        <begin position="1"/>
        <end position="28"/>
    </location>
</feature>
<dbReference type="EMBL" id="AK145781">
    <property type="protein sequence ID" value="BAE26647.1"/>
    <property type="molecule type" value="mRNA"/>
</dbReference>
<sequence length="89" mass="9913">MPSRVGVNRNPLGLHKASPPRDTGSRFTERGETLRLPGETLWAKCVFVVVWGLGTTGLAPVRRKARVHPVSGAKPRLFLFIYFLPCHFS</sequence>
<dbReference type="AlphaFoldDB" id="Q3UL04"/>